<evidence type="ECO:0000313" key="2">
    <source>
        <dbReference type="EMBL" id="TPX61202.1"/>
    </source>
</evidence>
<comment type="caution">
    <text evidence="2">The sequence shown here is derived from an EMBL/GenBank/DDBJ whole genome shotgun (WGS) entry which is preliminary data.</text>
</comment>
<dbReference type="EMBL" id="QEAQ01000009">
    <property type="protein sequence ID" value="TPX61202.1"/>
    <property type="molecule type" value="Genomic_DNA"/>
</dbReference>
<dbReference type="Proteomes" id="UP000318582">
    <property type="component" value="Unassembled WGS sequence"/>
</dbReference>
<evidence type="ECO:0000313" key="3">
    <source>
        <dbReference type="Proteomes" id="UP000318582"/>
    </source>
</evidence>
<evidence type="ECO:0000256" key="1">
    <source>
        <dbReference type="SAM" id="MobiDB-lite"/>
    </source>
</evidence>
<name>A0A507EBI6_9FUNG</name>
<proteinExistence type="predicted"/>
<accession>A0A507EBI6</accession>
<feature type="compositionally biased region" description="Basic and acidic residues" evidence="1">
    <location>
        <begin position="78"/>
        <end position="90"/>
    </location>
</feature>
<keyword evidence="3" id="KW-1185">Reference proteome</keyword>
<reference evidence="2 3" key="1">
    <citation type="journal article" date="2019" name="Sci. Rep.">
        <title>Comparative genomics of chytrid fungi reveal insights into the obligate biotrophic and pathogenic lifestyle of Synchytrium endobioticum.</title>
        <authorList>
            <person name="van de Vossenberg B.T.L.H."/>
            <person name="Warris S."/>
            <person name="Nguyen H.D.T."/>
            <person name="van Gent-Pelzer M.P.E."/>
            <person name="Joly D.L."/>
            <person name="van de Geest H.C."/>
            <person name="Bonants P.J.M."/>
            <person name="Smith D.S."/>
            <person name="Levesque C.A."/>
            <person name="van der Lee T.A.J."/>
        </authorList>
    </citation>
    <scope>NUCLEOTIDE SEQUENCE [LARGE SCALE GENOMIC DNA]</scope>
    <source>
        <strain evidence="2 3">CBS 809.83</strain>
    </source>
</reference>
<protein>
    <submittedName>
        <fullName evidence="2">Uncharacterized protein</fullName>
    </submittedName>
</protein>
<dbReference type="AlphaFoldDB" id="A0A507EBI6"/>
<gene>
    <name evidence="2" type="ORF">PhCBS80983_g01294</name>
</gene>
<feature type="compositionally biased region" description="Low complexity" evidence="1">
    <location>
        <begin position="62"/>
        <end position="72"/>
    </location>
</feature>
<feature type="region of interest" description="Disordered" evidence="1">
    <location>
        <begin position="1"/>
        <end position="90"/>
    </location>
</feature>
<organism evidence="2 3">
    <name type="scientific">Powellomyces hirtus</name>
    <dbReference type="NCBI Taxonomy" id="109895"/>
    <lineage>
        <taxon>Eukaryota</taxon>
        <taxon>Fungi</taxon>
        <taxon>Fungi incertae sedis</taxon>
        <taxon>Chytridiomycota</taxon>
        <taxon>Chytridiomycota incertae sedis</taxon>
        <taxon>Chytridiomycetes</taxon>
        <taxon>Spizellomycetales</taxon>
        <taxon>Powellomycetaceae</taxon>
        <taxon>Powellomyces</taxon>
    </lineage>
</organism>
<sequence length="171" mass="19323">MTTLAHLPRVPPSSPPRSVRPRRVTTTQRSETPDSDPDDQSPLAASTKAFDGPRSTEHLLGSSSRNRSSSSSTASLNNKHDPDTLFETHRMAPAPSQTYWQLMVLSDGHVVVRDWPRKRFSTKWTRDGEINPGEKKVPFDEMAEWEERIRTIFGDAVWETVKEKCGLPEEP</sequence>